<dbReference type="EMBL" id="LN732581">
    <property type="protein sequence ID" value="CEP15568.1"/>
    <property type="molecule type" value="Genomic_DNA"/>
</dbReference>
<dbReference type="AlphaFoldDB" id="A0A0B7NKU7"/>
<name>A0A0B7NKU7_9FUNG</name>
<dbReference type="STRING" id="35722.A0A0B7NKU7"/>
<gene>
    <name evidence="1" type="primary">PARPA_09803.1 scaffold 39042</name>
</gene>
<reference evidence="1 2" key="1">
    <citation type="submission" date="2014-09" db="EMBL/GenBank/DDBJ databases">
        <authorList>
            <person name="Ellenberger Sabrina"/>
        </authorList>
    </citation>
    <scope>NUCLEOTIDE SEQUENCE [LARGE SCALE GENOMIC DNA]</scope>
    <source>
        <strain evidence="1 2">CBS 412.66</strain>
    </source>
</reference>
<proteinExistence type="predicted"/>
<evidence type="ECO:0000313" key="1">
    <source>
        <dbReference type="EMBL" id="CEP15568.1"/>
    </source>
</evidence>
<dbReference type="Proteomes" id="UP000054107">
    <property type="component" value="Unassembled WGS sequence"/>
</dbReference>
<sequence length="255" mass="28982">MSTIITQTKKNPKLIKQQQQQRAVHLPDVLHLNLRGTCIDLDKNTLVLPETVLRILFPQGLLEDAKEYKSDFDPKMLAYILDHYKSHKSKFLAQHSQFNEDAYLAHAVATGTPLSPLLTRQGVVVLLEELVYFVICENSSSVKQTSLKLLLDQDSIFDANSRPADFVDILRLAGFGMEDKWQVRSQEPNVSSIHSIALASIKYDNRLQIGQKLMMFRNVGGIELFSQSMEKTSRVFRPVNYGVAEAGLLNLFWFE</sequence>
<dbReference type="Gene3D" id="3.30.710.10">
    <property type="entry name" value="Potassium Channel Kv1.1, Chain A"/>
    <property type="match status" value="1"/>
</dbReference>
<dbReference type="OrthoDB" id="9451547at2759"/>
<accession>A0A0B7NKU7</accession>
<keyword evidence="2" id="KW-1185">Reference proteome</keyword>
<evidence type="ECO:0000313" key="2">
    <source>
        <dbReference type="Proteomes" id="UP000054107"/>
    </source>
</evidence>
<organism evidence="1 2">
    <name type="scientific">Parasitella parasitica</name>
    <dbReference type="NCBI Taxonomy" id="35722"/>
    <lineage>
        <taxon>Eukaryota</taxon>
        <taxon>Fungi</taxon>
        <taxon>Fungi incertae sedis</taxon>
        <taxon>Mucoromycota</taxon>
        <taxon>Mucoromycotina</taxon>
        <taxon>Mucoromycetes</taxon>
        <taxon>Mucorales</taxon>
        <taxon>Mucorineae</taxon>
        <taxon>Mucoraceae</taxon>
        <taxon>Parasitella</taxon>
    </lineage>
</organism>
<dbReference type="InterPro" id="IPR011333">
    <property type="entry name" value="SKP1/BTB/POZ_sf"/>
</dbReference>
<protein>
    <submittedName>
        <fullName evidence="1">Uncharacterized protein</fullName>
    </submittedName>
</protein>